<dbReference type="OMA" id="WRYCYAL"/>
<dbReference type="Gramene" id="EOY06710">
    <property type="protein sequence ID" value="EOY06710"/>
    <property type="gene ID" value="TCM_021356"/>
</dbReference>
<dbReference type="Proteomes" id="UP000026915">
    <property type="component" value="Chromosome 4"/>
</dbReference>
<dbReference type="InterPro" id="IPR004158">
    <property type="entry name" value="DUF247_pln"/>
</dbReference>
<proteinExistence type="predicted"/>
<protein>
    <submittedName>
        <fullName evidence="2">Uncharacterized protein</fullName>
    </submittedName>
</protein>
<dbReference type="InParanoid" id="A0A061ENX8"/>
<keyword evidence="1" id="KW-1133">Transmembrane helix</keyword>
<evidence type="ECO:0000313" key="3">
    <source>
        <dbReference type="Proteomes" id="UP000026915"/>
    </source>
</evidence>
<dbReference type="AlphaFoldDB" id="A0A061ENX8"/>
<accession>A0A061ENX8</accession>
<dbReference type="PANTHER" id="PTHR31170:SF20">
    <property type="entry name" value="DUF247 DOMAIN PROTEIN"/>
    <property type="match status" value="1"/>
</dbReference>
<gene>
    <name evidence="2" type="ORF">TCM_021356</name>
</gene>
<dbReference type="HOGENOM" id="CLU_020188_0_2_1"/>
<dbReference type="eggNOG" id="ENOG502QSM4">
    <property type="taxonomic scope" value="Eukaryota"/>
</dbReference>
<dbReference type="Pfam" id="PF03140">
    <property type="entry name" value="DUF247"/>
    <property type="match status" value="1"/>
</dbReference>
<reference evidence="2 3" key="1">
    <citation type="journal article" date="2013" name="Genome Biol.">
        <title>The genome sequence of the most widely cultivated cacao type and its use to identify candidate genes regulating pod color.</title>
        <authorList>
            <person name="Motamayor J.C."/>
            <person name="Mockaitis K."/>
            <person name="Schmutz J."/>
            <person name="Haiminen N."/>
            <person name="Iii D.L."/>
            <person name="Cornejo O."/>
            <person name="Findley S.D."/>
            <person name="Zheng P."/>
            <person name="Utro F."/>
            <person name="Royaert S."/>
            <person name="Saski C."/>
            <person name="Jenkins J."/>
            <person name="Podicheti R."/>
            <person name="Zhao M."/>
            <person name="Scheffler B.E."/>
            <person name="Stack J.C."/>
            <person name="Feltus F.A."/>
            <person name="Mustiga G.M."/>
            <person name="Amores F."/>
            <person name="Phillips W."/>
            <person name="Marelli J.P."/>
            <person name="May G.D."/>
            <person name="Shapiro H."/>
            <person name="Ma J."/>
            <person name="Bustamante C.D."/>
            <person name="Schnell R.J."/>
            <person name="Main D."/>
            <person name="Gilbert D."/>
            <person name="Parida L."/>
            <person name="Kuhn D.N."/>
        </authorList>
    </citation>
    <scope>NUCLEOTIDE SEQUENCE [LARGE SCALE GENOMIC DNA]</scope>
    <source>
        <strain evidence="3">cv. Matina 1-6</strain>
    </source>
</reference>
<dbReference type="STRING" id="3641.A0A061ENX8"/>
<evidence type="ECO:0000256" key="1">
    <source>
        <dbReference type="SAM" id="Phobius"/>
    </source>
</evidence>
<dbReference type="PANTHER" id="PTHR31170">
    <property type="entry name" value="BNAC04G53230D PROTEIN"/>
    <property type="match status" value="1"/>
</dbReference>
<evidence type="ECO:0000313" key="2">
    <source>
        <dbReference type="EMBL" id="EOY06710.1"/>
    </source>
</evidence>
<dbReference type="EMBL" id="CM001882">
    <property type="protein sequence ID" value="EOY06710.1"/>
    <property type="molecule type" value="Genomic_DNA"/>
</dbReference>
<keyword evidence="1" id="KW-0812">Transmembrane</keyword>
<organism evidence="2 3">
    <name type="scientific">Theobroma cacao</name>
    <name type="common">Cacao</name>
    <name type="synonym">Cocoa</name>
    <dbReference type="NCBI Taxonomy" id="3641"/>
    <lineage>
        <taxon>Eukaryota</taxon>
        <taxon>Viridiplantae</taxon>
        <taxon>Streptophyta</taxon>
        <taxon>Embryophyta</taxon>
        <taxon>Tracheophyta</taxon>
        <taxon>Spermatophyta</taxon>
        <taxon>Magnoliopsida</taxon>
        <taxon>eudicotyledons</taxon>
        <taxon>Gunneridae</taxon>
        <taxon>Pentapetalae</taxon>
        <taxon>rosids</taxon>
        <taxon>malvids</taxon>
        <taxon>Malvales</taxon>
        <taxon>Malvaceae</taxon>
        <taxon>Byttnerioideae</taxon>
        <taxon>Theobroma</taxon>
    </lineage>
</organism>
<feature type="transmembrane region" description="Helical" evidence="1">
    <location>
        <begin position="419"/>
        <end position="444"/>
    </location>
</feature>
<keyword evidence="3" id="KW-1185">Reference proteome</keyword>
<sequence>MATPSEETDIRNQVAIEIPAASYDALVIPLKEKMETMSTASCICRVSKKLLEKNENQYIPQTISIGPFHQGKNNLKTMEEHKWRYLYSLLNRKPHLEPTLDKCVKTLRELEHKARLFYEDHEQIKLSSNEFVELMLVDAGFLIELFLKYAIKGLKRRGDYVFNTSGLLYELRCEMLLLENQIPYFILQRLFEIVPIPEQCKLSLTELAFRFFRNMIPGDHRLHLAKFGQEGNHLLDLIRYCFLPTFPRVKAKQGGQRGLPHKATGLKAAGIKLKKVTTEDLLDIKFVRGVLEIPPVEVHQYTERLFRNLIAFEQSRSDQSTPHISSYVLLMKSLLQDEKDAKLLKRNQILTNYDVIDRKQVSTLFLRLGEEMYVMENVNDFYYDGLCEQVKDYKKGSWQRRWNWKPTERRYLQHPVPRIVVVIAVFLILLILVGALFSIVSFFVHRF</sequence>
<name>A0A061ENX8_THECC</name>
<keyword evidence="1" id="KW-0472">Membrane</keyword>